<dbReference type="Gene3D" id="3.60.21.10">
    <property type="match status" value="1"/>
</dbReference>
<dbReference type="InterPro" id="IPR029052">
    <property type="entry name" value="Metallo-depent_PP-like"/>
</dbReference>
<dbReference type="EMBL" id="JABEQE010000001">
    <property type="protein sequence ID" value="MBB2170607.1"/>
    <property type="molecule type" value="Genomic_DNA"/>
</dbReference>
<sequence length="316" mass="35046">MMDLDRRQLMKLAGMTGLASLSRPPRSLGAVPDRPPLLPHEPFTFLFITDAHIQPELAAARGCHDCFRHAHMIPADFVMQGGDHVFDALGVGRPRAMDLMKLYLKTELDLGLPVHHTIGNHDCLGIYTKSGVSPKDVLYGKKYFQDCFGSLHYSFDHKGVHFVVLDSIGITGDRAYEGRIDAEQIDWLRHDLATIPAGMPVVVSVHIPLVTALDVYLPAPEIPPRHQSLRVVNSGEILDLFDTVNVIAVLQGHTHVLERVDWHGVPYITGGAVSGNWWHGTRLGTREGFLVVDVANGRVSTRYETYGFKSIDPHDT</sequence>
<dbReference type="SUPFAM" id="SSF56300">
    <property type="entry name" value="Metallo-dependent phosphatases"/>
    <property type="match status" value="1"/>
</dbReference>
<reference evidence="2 3" key="1">
    <citation type="submission" date="2020-04" db="EMBL/GenBank/DDBJ databases">
        <title>Description of novel Gluconacetobacter.</title>
        <authorList>
            <person name="Sombolestani A."/>
        </authorList>
    </citation>
    <scope>NUCLEOTIDE SEQUENCE [LARGE SCALE GENOMIC DNA]</scope>
    <source>
        <strain evidence="2 3">LMG 27724</strain>
    </source>
</reference>
<comment type="caution">
    <text evidence="2">The sequence shown here is derived from an EMBL/GenBank/DDBJ whole genome shotgun (WGS) entry which is preliminary data.</text>
</comment>
<evidence type="ECO:0000313" key="2">
    <source>
        <dbReference type="EMBL" id="MBB2170607.1"/>
    </source>
</evidence>
<dbReference type="InterPro" id="IPR051918">
    <property type="entry name" value="STPP_CPPED1"/>
</dbReference>
<gene>
    <name evidence="2" type="ORF">HLH35_00500</name>
</gene>
<dbReference type="Proteomes" id="UP000577891">
    <property type="component" value="Unassembled WGS sequence"/>
</dbReference>
<keyword evidence="3" id="KW-1185">Reference proteome</keyword>
<accession>A0A7W4NY90</accession>
<proteinExistence type="predicted"/>
<dbReference type="PANTHER" id="PTHR43143:SF1">
    <property type="entry name" value="SERINE_THREONINE-PROTEIN PHOSPHATASE CPPED1"/>
    <property type="match status" value="1"/>
</dbReference>
<dbReference type="Pfam" id="PF00149">
    <property type="entry name" value="Metallophos"/>
    <property type="match status" value="1"/>
</dbReference>
<evidence type="ECO:0000313" key="3">
    <source>
        <dbReference type="Proteomes" id="UP000577891"/>
    </source>
</evidence>
<evidence type="ECO:0000259" key="1">
    <source>
        <dbReference type="Pfam" id="PF00149"/>
    </source>
</evidence>
<feature type="domain" description="Calcineurin-like phosphoesterase" evidence="1">
    <location>
        <begin position="44"/>
        <end position="256"/>
    </location>
</feature>
<dbReference type="AlphaFoldDB" id="A0A7W4NY90"/>
<dbReference type="RefSeq" id="WP_182977296.1">
    <property type="nucleotide sequence ID" value="NZ_BAABGB010000014.1"/>
</dbReference>
<protein>
    <submittedName>
        <fullName evidence="2">Metallophosphoesterase</fullName>
    </submittedName>
</protein>
<organism evidence="2 3">
    <name type="scientific">Gluconacetobacter asukensis</name>
    <dbReference type="NCBI Taxonomy" id="1017181"/>
    <lineage>
        <taxon>Bacteria</taxon>
        <taxon>Pseudomonadati</taxon>
        <taxon>Pseudomonadota</taxon>
        <taxon>Alphaproteobacteria</taxon>
        <taxon>Acetobacterales</taxon>
        <taxon>Acetobacteraceae</taxon>
        <taxon>Gluconacetobacter</taxon>
    </lineage>
</organism>
<dbReference type="InterPro" id="IPR004843">
    <property type="entry name" value="Calcineurin-like_PHP"/>
</dbReference>
<dbReference type="PANTHER" id="PTHR43143">
    <property type="entry name" value="METALLOPHOSPHOESTERASE, CALCINEURIN SUPERFAMILY"/>
    <property type="match status" value="1"/>
</dbReference>
<name>A0A7W4NY90_9PROT</name>
<dbReference type="GO" id="GO:0016787">
    <property type="term" value="F:hydrolase activity"/>
    <property type="evidence" value="ECO:0007669"/>
    <property type="project" value="InterPro"/>
</dbReference>